<protein>
    <submittedName>
        <fullName evidence="2">Uncharacterized protein</fullName>
    </submittedName>
</protein>
<dbReference type="EMBL" id="JADKGY010000001">
    <property type="protein sequence ID" value="MBK9980937.1"/>
    <property type="molecule type" value="Genomic_DNA"/>
</dbReference>
<feature type="transmembrane region" description="Helical" evidence="1">
    <location>
        <begin position="12"/>
        <end position="33"/>
    </location>
</feature>
<reference evidence="2 3" key="1">
    <citation type="submission" date="2020-10" db="EMBL/GenBank/DDBJ databases">
        <title>Connecting structure to function with the recovery of over 1000 high-quality activated sludge metagenome-assembled genomes encoding full-length rRNA genes using long-read sequencing.</title>
        <authorList>
            <person name="Singleton C.M."/>
            <person name="Petriglieri F."/>
            <person name="Kristensen J.M."/>
            <person name="Kirkegaard R.H."/>
            <person name="Michaelsen T.Y."/>
            <person name="Andersen M.H."/>
            <person name="Karst S.M."/>
            <person name="Dueholm M.S."/>
            <person name="Nielsen P.H."/>
            <person name="Albertsen M."/>
        </authorList>
    </citation>
    <scope>NUCLEOTIDE SEQUENCE [LARGE SCALE GENOMIC DNA]</scope>
    <source>
        <strain evidence="2">Ribe_18-Q3-R11-54_MAXAC.273</strain>
    </source>
</reference>
<keyword evidence="1" id="KW-1133">Transmembrane helix</keyword>
<keyword evidence="1" id="KW-0812">Transmembrane</keyword>
<evidence type="ECO:0000313" key="2">
    <source>
        <dbReference type="EMBL" id="MBK9980937.1"/>
    </source>
</evidence>
<sequence>MTEKTKLVLVKSIHSLIWVFFNVVIFYLLYAVIADKIDRWVWICIGLIALEGLVLLVFKSICPVTLIARKYSDSTRANFDIYLPNWLAKYNKLIYTIIVGIALVILIIRVIAK</sequence>
<keyword evidence="1" id="KW-0472">Membrane</keyword>
<gene>
    <name evidence="2" type="ORF">IPP15_00695</name>
</gene>
<comment type="caution">
    <text evidence="2">The sequence shown here is derived from an EMBL/GenBank/DDBJ whole genome shotgun (WGS) entry which is preliminary data.</text>
</comment>
<organism evidence="2 3">
    <name type="scientific">Candidatus Opimibacter skivensis</name>
    <dbReference type="NCBI Taxonomy" id="2982028"/>
    <lineage>
        <taxon>Bacteria</taxon>
        <taxon>Pseudomonadati</taxon>
        <taxon>Bacteroidota</taxon>
        <taxon>Saprospiria</taxon>
        <taxon>Saprospirales</taxon>
        <taxon>Saprospiraceae</taxon>
        <taxon>Candidatus Opimibacter</taxon>
    </lineage>
</organism>
<accession>A0A9D7XRP5</accession>
<feature type="transmembrane region" description="Helical" evidence="1">
    <location>
        <begin position="93"/>
        <end position="112"/>
    </location>
</feature>
<dbReference type="AlphaFoldDB" id="A0A9D7XRP5"/>
<dbReference type="Proteomes" id="UP000808337">
    <property type="component" value="Unassembled WGS sequence"/>
</dbReference>
<feature type="transmembrane region" description="Helical" evidence="1">
    <location>
        <begin position="40"/>
        <end position="61"/>
    </location>
</feature>
<evidence type="ECO:0000313" key="3">
    <source>
        <dbReference type="Proteomes" id="UP000808337"/>
    </source>
</evidence>
<name>A0A9D7XRP5_9BACT</name>
<evidence type="ECO:0000256" key="1">
    <source>
        <dbReference type="SAM" id="Phobius"/>
    </source>
</evidence>
<proteinExistence type="predicted"/>